<protein>
    <recommendedName>
        <fullName evidence="1">Rab-GAP TBC domain-containing protein</fullName>
    </recommendedName>
</protein>
<sequence length="128" mass="14770">MSLLVRSKGFDNYELKSESQCMLSRSRITDEDHPLSLGKTSIWNTYFQTSVHYRGFSGIRTHLVTFLSYDIPFFSGESSFAHSNQESMKNILLVFAKLNQGIRYVQGMNEILAPIFYVFRNDPDEHSS</sequence>
<evidence type="ECO:0000259" key="1">
    <source>
        <dbReference type="PROSITE" id="PS50086"/>
    </source>
</evidence>
<dbReference type="EMBL" id="OU466857">
    <property type="protein sequence ID" value="CAH2035085.1"/>
    <property type="molecule type" value="Genomic_DNA"/>
</dbReference>
<dbReference type="GO" id="GO:0006886">
    <property type="term" value="P:intracellular protein transport"/>
    <property type="evidence" value="ECO:0007669"/>
    <property type="project" value="TreeGrafter"/>
</dbReference>
<dbReference type="GO" id="GO:0005096">
    <property type="term" value="F:GTPase activator activity"/>
    <property type="evidence" value="ECO:0007669"/>
    <property type="project" value="TreeGrafter"/>
</dbReference>
<dbReference type="InterPro" id="IPR035969">
    <property type="entry name" value="Rab-GAP_TBC_sf"/>
</dbReference>
<feature type="domain" description="Rab-GAP TBC" evidence="1">
    <location>
        <begin position="1"/>
        <end position="128"/>
    </location>
</feature>
<evidence type="ECO:0000313" key="3">
    <source>
        <dbReference type="Proteomes" id="UP000836841"/>
    </source>
</evidence>
<dbReference type="AlphaFoldDB" id="A0AAU9RAD1"/>
<dbReference type="InterPro" id="IPR000195">
    <property type="entry name" value="Rab-GAP-TBC_dom"/>
</dbReference>
<dbReference type="SUPFAM" id="SSF47923">
    <property type="entry name" value="Ypt/Rab-GAP domain of gyp1p"/>
    <property type="match status" value="1"/>
</dbReference>
<keyword evidence="3" id="KW-1185">Reference proteome</keyword>
<proteinExistence type="predicted"/>
<reference evidence="2 3" key="1">
    <citation type="submission" date="2022-03" db="EMBL/GenBank/DDBJ databases">
        <authorList>
            <person name="Nunn A."/>
            <person name="Chopra R."/>
            <person name="Nunn A."/>
            <person name="Contreras Garrido A."/>
        </authorList>
    </citation>
    <scope>NUCLEOTIDE SEQUENCE [LARGE SCALE GENOMIC DNA]</scope>
</reference>
<dbReference type="Gene3D" id="1.10.8.270">
    <property type="entry name" value="putative rabgap domain of human tbc1 domain family member 14 like domains"/>
    <property type="match status" value="1"/>
</dbReference>
<feature type="non-terminal residue" evidence="2">
    <location>
        <position position="1"/>
    </location>
</feature>
<dbReference type="PANTHER" id="PTHR22957">
    <property type="entry name" value="TBC1 DOMAIN FAMILY MEMBER GTPASE-ACTIVATING PROTEIN"/>
    <property type="match status" value="1"/>
</dbReference>
<organism evidence="2 3">
    <name type="scientific">Thlaspi arvense</name>
    <name type="common">Field penny-cress</name>
    <dbReference type="NCBI Taxonomy" id="13288"/>
    <lineage>
        <taxon>Eukaryota</taxon>
        <taxon>Viridiplantae</taxon>
        <taxon>Streptophyta</taxon>
        <taxon>Embryophyta</taxon>
        <taxon>Tracheophyta</taxon>
        <taxon>Spermatophyta</taxon>
        <taxon>Magnoliopsida</taxon>
        <taxon>eudicotyledons</taxon>
        <taxon>Gunneridae</taxon>
        <taxon>Pentapetalae</taxon>
        <taxon>rosids</taxon>
        <taxon>malvids</taxon>
        <taxon>Brassicales</taxon>
        <taxon>Brassicaceae</taxon>
        <taxon>Thlaspideae</taxon>
        <taxon>Thlaspi</taxon>
    </lineage>
</organism>
<dbReference type="PROSITE" id="PS50086">
    <property type="entry name" value="TBC_RABGAP"/>
    <property type="match status" value="1"/>
</dbReference>
<accession>A0AAU9RAD1</accession>
<gene>
    <name evidence="2" type="ORF">TAV2_LOCUS3965</name>
</gene>
<name>A0AAU9RAD1_THLAR</name>
<dbReference type="PANTHER" id="PTHR22957:SF540">
    <property type="entry name" value="YPT_RAB-GAP DOMAIN OF GYP1P SUPERFAMILY PROTEIN"/>
    <property type="match status" value="1"/>
</dbReference>
<evidence type="ECO:0000313" key="2">
    <source>
        <dbReference type="EMBL" id="CAH2035085.1"/>
    </source>
</evidence>
<dbReference type="Proteomes" id="UP000836841">
    <property type="component" value="Chromosome 1"/>
</dbReference>
<dbReference type="Pfam" id="PF00566">
    <property type="entry name" value="RabGAP-TBC"/>
    <property type="match status" value="1"/>
</dbReference>